<dbReference type="SUPFAM" id="SSF53383">
    <property type="entry name" value="PLP-dependent transferases"/>
    <property type="match status" value="1"/>
</dbReference>
<dbReference type="GO" id="GO:0005960">
    <property type="term" value="C:glycine cleavage complex"/>
    <property type="evidence" value="ECO:0007669"/>
    <property type="project" value="TreeGrafter"/>
</dbReference>
<comment type="caution">
    <text evidence="3">The sequence shown here is derived from an EMBL/GenBank/DDBJ whole genome shotgun (WGS) entry which is preliminary data.</text>
</comment>
<feature type="domain" description="Glycine cleavage system P-protein N-terminal" evidence="2">
    <location>
        <begin position="59"/>
        <end position="127"/>
    </location>
</feature>
<reference evidence="3" key="1">
    <citation type="journal article" date="2023" name="IScience">
        <title>Live-bearing cockroach genome reveals convergent evolutionary mechanisms linked to viviparity in insects and beyond.</title>
        <authorList>
            <person name="Fouks B."/>
            <person name="Harrison M.C."/>
            <person name="Mikhailova A.A."/>
            <person name="Marchal E."/>
            <person name="English S."/>
            <person name="Carruthers M."/>
            <person name="Jennings E.C."/>
            <person name="Chiamaka E.L."/>
            <person name="Frigard R.A."/>
            <person name="Pippel M."/>
            <person name="Attardo G.M."/>
            <person name="Benoit J.B."/>
            <person name="Bornberg-Bauer E."/>
            <person name="Tobe S.S."/>
        </authorList>
    </citation>
    <scope>NUCLEOTIDE SEQUENCE</scope>
    <source>
        <strain evidence="3">Stay&amp;Tobe</strain>
    </source>
</reference>
<dbReference type="AlphaFoldDB" id="A0AAD8A2U5"/>
<evidence type="ECO:0000313" key="4">
    <source>
        <dbReference type="Proteomes" id="UP001233999"/>
    </source>
</evidence>
<sequence>MYRISAVGCRTKYNIVNLFDRLTRKHHGCLYSNMVANKTADESQKMEKLFPRHEEFPSRHIGPRDKEQTEMLELLGFRTLDEMIDKAVPAKIRLNRDLDIQAPVGEYELICRIREIAEKNKIWRSYIDGLQQLLCTSHDHEEYL</sequence>
<dbReference type="EMBL" id="JASPKZ010003862">
    <property type="protein sequence ID" value="KAJ9591620.1"/>
    <property type="molecule type" value="Genomic_DNA"/>
</dbReference>
<organism evidence="3 4">
    <name type="scientific">Diploptera punctata</name>
    <name type="common">Pacific beetle cockroach</name>
    <dbReference type="NCBI Taxonomy" id="6984"/>
    <lineage>
        <taxon>Eukaryota</taxon>
        <taxon>Metazoa</taxon>
        <taxon>Ecdysozoa</taxon>
        <taxon>Arthropoda</taxon>
        <taxon>Hexapoda</taxon>
        <taxon>Insecta</taxon>
        <taxon>Pterygota</taxon>
        <taxon>Neoptera</taxon>
        <taxon>Polyneoptera</taxon>
        <taxon>Dictyoptera</taxon>
        <taxon>Blattodea</taxon>
        <taxon>Blaberoidea</taxon>
        <taxon>Blaberidae</taxon>
        <taxon>Diplopterinae</taxon>
        <taxon>Diploptera</taxon>
    </lineage>
</organism>
<dbReference type="Pfam" id="PF02347">
    <property type="entry name" value="GDC-P"/>
    <property type="match status" value="1"/>
</dbReference>
<evidence type="ECO:0000259" key="2">
    <source>
        <dbReference type="Pfam" id="PF02347"/>
    </source>
</evidence>
<accession>A0AAD8A2U5</accession>
<dbReference type="GO" id="GO:0016594">
    <property type="term" value="F:glycine binding"/>
    <property type="evidence" value="ECO:0007669"/>
    <property type="project" value="TreeGrafter"/>
</dbReference>
<proteinExistence type="predicted"/>
<dbReference type="GO" id="GO:0004375">
    <property type="term" value="F:glycine dehydrogenase (decarboxylating) activity"/>
    <property type="evidence" value="ECO:0007669"/>
    <property type="project" value="InterPro"/>
</dbReference>
<evidence type="ECO:0000256" key="1">
    <source>
        <dbReference type="ARBA" id="ARBA00023002"/>
    </source>
</evidence>
<dbReference type="GO" id="GO:0019464">
    <property type="term" value="P:glycine decarboxylation via glycine cleavage system"/>
    <property type="evidence" value="ECO:0007669"/>
    <property type="project" value="TreeGrafter"/>
</dbReference>
<dbReference type="PANTHER" id="PTHR11773">
    <property type="entry name" value="GLYCINE DEHYDROGENASE, DECARBOXYLATING"/>
    <property type="match status" value="1"/>
</dbReference>
<gene>
    <name evidence="3" type="ORF">L9F63_001834</name>
</gene>
<dbReference type="GO" id="GO:0005739">
    <property type="term" value="C:mitochondrion"/>
    <property type="evidence" value="ECO:0007669"/>
    <property type="project" value="TreeGrafter"/>
</dbReference>
<dbReference type="Proteomes" id="UP001233999">
    <property type="component" value="Unassembled WGS sequence"/>
</dbReference>
<name>A0AAD8A2U5_DIPPU</name>
<dbReference type="PANTHER" id="PTHR11773:SF1">
    <property type="entry name" value="GLYCINE DEHYDROGENASE (DECARBOXYLATING), MITOCHONDRIAL"/>
    <property type="match status" value="1"/>
</dbReference>
<keyword evidence="1" id="KW-0560">Oxidoreductase</keyword>
<dbReference type="InterPro" id="IPR015424">
    <property type="entry name" value="PyrdxlP-dep_Trfase"/>
</dbReference>
<protein>
    <recommendedName>
        <fullName evidence="2">Glycine cleavage system P-protein N-terminal domain-containing protein</fullName>
    </recommendedName>
</protein>
<dbReference type="InterPro" id="IPR020581">
    <property type="entry name" value="GDC_P"/>
</dbReference>
<dbReference type="InterPro" id="IPR049315">
    <property type="entry name" value="GDC-P_N"/>
</dbReference>
<evidence type="ECO:0000313" key="3">
    <source>
        <dbReference type="EMBL" id="KAJ9591620.1"/>
    </source>
</evidence>
<reference evidence="3" key="2">
    <citation type="submission" date="2023-05" db="EMBL/GenBank/DDBJ databases">
        <authorList>
            <person name="Fouks B."/>
        </authorList>
    </citation>
    <scope>NUCLEOTIDE SEQUENCE</scope>
    <source>
        <strain evidence="3">Stay&amp;Tobe</strain>
        <tissue evidence="3">Testes</tissue>
    </source>
</reference>
<keyword evidence="4" id="KW-1185">Reference proteome</keyword>
<dbReference type="GO" id="GO:0030170">
    <property type="term" value="F:pyridoxal phosphate binding"/>
    <property type="evidence" value="ECO:0007669"/>
    <property type="project" value="TreeGrafter"/>
</dbReference>